<evidence type="ECO:0000259" key="5">
    <source>
        <dbReference type="Pfam" id="PF12697"/>
    </source>
</evidence>
<dbReference type="PANTHER" id="PTHR10272:SF0">
    <property type="entry name" value="PLATELET-ACTIVATING FACTOR ACETYLHYDROLASE"/>
    <property type="match status" value="1"/>
</dbReference>
<keyword evidence="1 6" id="KW-0378">Hydrolase</keyword>
<evidence type="ECO:0000313" key="6">
    <source>
        <dbReference type="EMBL" id="AXO16600.1"/>
    </source>
</evidence>
<dbReference type="GO" id="GO:0016787">
    <property type="term" value="F:hydrolase activity"/>
    <property type="evidence" value="ECO:0007669"/>
    <property type="project" value="UniProtKB-KW"/>
</dbReference>
<dbReference type="InterPro" id="IPR029058">
    <property type="entry name" value="AB_hydrolase_fold"/>
</dbReference>
<evidence type="ECO:0000256" key="4">
    <source>
        <dbReference type="SAM" id="SignalP"/>
    </source>
</evidence>
<dbReference type="InterPro" id="IPR000073">
    <property type="entry name" value="AB_hydrolase_1"/>
</dbReference>
<proteinExistence type="predicted"/>
<keyword evidence="2" id="KW-0442">Lipid degradation</keyword>
<evidence type="ECO:0000313" key="7">
    <source>
        <dbReference type="Proteomes" id="UP000256971"/>
    </source>
</evidence>
<feature type="signal peptide" evidence="4">
    <location>
        <begin position="1"/>
        <end position="28"/>
    </location>
</feature>
<accession>A0ABN5NKJ6</accession>
<name>A0ABN5NKJ6_9PROT</name>
<protein>
    <submittedName>
        <fullName evidence="6">Dienelactone hydrolase</fullName>
    </submittedName>
</protein>
<dbReference type="RefSeq" id="WP_082923390.1">
    <property type="nucleotide sequence ID" value="NZ_CP031555.1"/>
</dbReference>
<sequence length="358" mass="38147">MLRFAPTTSALMAFAVLAVLVIAIPSQAAPNAPAVGFQEITIPANDGDRALVGAIWYPTSDTNAAVPVGENPVFFGQMVQPDANIQDGRHPLVVMSHGFGGNWRNQGWLATALARAGYVVAAINHPGTTSRDVTAEVGSALWLRPCDISHLITSLTNDPTWSPHLDAANITVIGHSLGGWTVLELAGARMDMDRMDAECKQHPEFAACDGLKELEVGRTPEDRAKLAANLKDDRIRGAISLDLGLARGFTPESLAAIDIPVLVIAAGAPNPKIPKDLESGYLIEHLPTDLARYHALPGAAHFSFLPECKPNAAILLENEVPGDGIICLDGDDTTDRSDLHQQTITLVLDFLRSLKTAS</sequence>
<dbReference type="PIRSF" id="PIRSF031982">
    <property type="entry name" value="UCP031982_abhydr"/>
    <property type="match status" value="1"/>
</dbReference>
<gene>
    <name evidence="6" type="ORF">DY252_22030</name>
</gene>
<dbReference type="InterPro" id="IPR016986">
    <property type="entry name" value="UCP031982_abhydr"/>
</dbReference>
<dbReference type="Pfam" id="PF12697">
    <property type="entry name" value="Abhydrolase_6"/>
    <property type="match status" value="1"/>
</dbReference>
<dbReference type="Gene3D" id="3.40.50.1820">
    <property type="entry name" value="alpha/beta hydrolase"/>
    <property type="match status" value="1"/>
</dbReference>
<organism evidence="6 7">
    <name type="scientific">Thalassospira indica</name>
    <dbReference type="NCBI Taxonomy" id="1891279"/>
    <lineage>
        <taxon>Bacteria</taxon>
        <taxon>Pseudomonadati</taxon>
        <taxon>Pseudomonadota</taxon>
        <taxon>Alphaproteobacteria</taxon>
        <taxon>Rhodospirillales</taxon>
        <taxon>Thalassospiraceae</taxon>
        <taxon>Thalassospira</taxon>
    </lineage>
</organism>
<dbReference type="EMBL" id="CP031555">
    <property type="protein sequence ID" value="AXO16600.1"/>
    <property type="molecule type" value="Genomic_DNA"/>
</dbReference>
<dbReference type="SUPFAM" id="SSF53474">
    <property type="entry name" value="alpha/beta-Hydrolases"/>
    <property type="match status" value="1"/>
</dbReference>
<feature type="chain" id="PRO_5047047769" evidence="4">
    <location>
        <begin position="29"/>
        <end position="358"/>
    </location>
</feature>
<keyword evidence="7" id="KW-1185">Reference proteome</keyword>
<feature type="domain" description="AB hydrolase-1" evidence="5">
    <location>
        <begin position="93"/>
        <end position="305"/>
    </location>
</feature>
<dbReference type="PANTHER" id="PTHR10272">
    <property type="entry name" value="PLATELET-ACTIVATING FACTOR ACETYLHYDROLASE"/>
    <property type="match status" value="1"/>
</dbReference>
<keyword evidence="3" id="KW-0443">Lipid metabolism</keyword>
<keyword evidence="4" id="KW-0732">Signal</keyword>
<dbReference type="Proteomes" id="UP000256971">
    <property type="component" value="Chromosome"/>
</dbReference>
<evidence type="ECO:0000256" key="2">
    <source>
        <dbReference type="ARBA" id="ARBA00022963"/>
    </source>
</evidence>
<evidence type="ECO:0000256" key="1">
    <source>
        <dbReference type="ARBA" id="ARBA00022801"/>
    </source>
</evidence>
<evidence type="ECO:0000256" key="3">
    <source>
        <dbReference type="ARBA" id="ARBA00023098"/>
    </source>
</evidence>
<reference evidence="6 7" key="1">
    <citation type="submission" date="2018-08" db="EMBL/GenBank/DDBJ databases">
        <title>Complete genome sequence of type strain Thalassospira indica MCCC 1A01103T, isolated from isolated from deep seawater of the Indian Ocean.</title>
        <authorList>
            <person name="Liu Y."/>
        </authorList>
    </citation>
    <scope>NUCLEOTIDE SEQUENCE [LARGE SCALE GENOMIC DNA]</scope>
    <source>
        <strain evidence="6 7">PB8BT</strain>
    </source>
</reference>